<name>A0A917MPX2_9BACT</name>
<proteinExistence type="predicted"/>
<organism evidence="1 2">
    <name type="scientific">Filimonas zeae</name>
    <dbReference type="NCBI Taxonomy" id="1737353"/>
    <lineage>
        <taxon>Bacteria</taxon>
        <taxon>Pseudomonadati</taxon>
        <taxon>Bacteroidota</taxon>
        <taxon>Chitinophagia</taxon>
        <taxon>Chitinophagales</taxon>
        <taxon>Chitinophagaceae</taxon>
        <taxon>Filimonas</taxon>
    </lineage>
</organism>
<accession>A0A917MPX2</accession>
<dbReference type="AlphaFoldDB" id="A0A917MPX2"/>
<gene>
    <name evidence="1" type="ORF">GCM10011379_01760</name>
</gene>
<reference evidence="1" key="2">
    <citation type="submission" date="2020-09" db="EMBL/GenBank/DDBJ databases">
        <authorList>
            <person name="Sun Q."/>
            <person name="Zhou Y."/>
        </authorList>
    </citation>
    <scope>NUCLEOTIDE SEQUENCE</scope>
    <source>
        <strain evidence="1">CGMCC 1.15290</strain>
    </source>
</reference>
<comment type="caution">
    <text evidence="1">The sequence shown here is derived from an EMBL/GenBank/DDBJ whole genome shotgun (WGS) entry which is preliminary data.</text>
</comment>
<evidence type="ECO:0000313" key="1">
    <source>
        <dbReference type="EMBL" id="GGH57263.1"/>
    </source>
</evidence>
<dbReference type="RefSeq" id="WP_188949767.1">
    <property type="nucleotide sequence ID" value="NZ_BMIB01000001.1"/>
</dbReference>
<sequence>MTHLQIPEHFTYGNIVYEVAYTIADNTADVITRPLEIPDSTGVPYSFDISNGAFIYHDRLADEKHNTVFISALTTFLNNHVAL</sequence>
<dbReference type="Proteomes" id="UP000627292">
    <property type="component" value="Unassembled WGS sequence"/>
</dbReference>
<keyword evidence="2" id="KW-1185">Reference proteome</keyword>
<reference evidence="1" key="1">
    <citation type="journal article" date="2014" name="Int. J. Syst. Evol. Microbiol.">
        <title>Complete genome sequence of Corynebacterium casei LMG S-19264T (=DSM 44701T), isolated from a smear-ripened cheese.</title>
        <authorList>
            <consortium name="US DOE Joint Genome Institute (JGI-PGF)"/>
            <person name="Walter F."/>
            <person name="Albersmeier A."/>
            <person name="Kalinowski J."/>
            <person name="Ruckert C."/>
        </authorList>
    </citation>
    <scope>NUCLEOTIDE SEQUENCE</scope>
    <source>
        <strain evidence="1">CGMCC 1.15290</strain>
    </source>
</reference>
<evidence type="ECO:0000313" key="2">
    <source>
        <dbReference type="Proteomes" id="UP000627292"/>
    </source>
</evidence>
<protein>
    <submittedName>
        <fullName evidence="1">Uncharacterized protein</fullName>
    </submittedName>
</protein>
<dbReference type="EMBL" id="BMIB01000001">
    <property type="protein sequence ID" value="GGH57263.1"/>
    <property type="molecule type" value="Genomic_DNA"/>
</dbReference>